<protein>
    <submittedName>
        <fullName evidence="2">Uncharacterized protein</fullName>
    </submittedName>
</protein>
<dbReference type="InterPro" id="IPR011989">
    <property type="entry name" value="ARM-like"/>
</dbReference>
<evidence type="ECO:0000256" key="1">
    <source>
        <dbReference type="SAM" id="MobiDB-lite"/>
    </source>
</evidence>
<organism evidence="2 3">
    <name type="scientific">Cercophora scortea</name>
    <dbReference type="NCBI Taxonomy" id="314031"/>
    <lineage>
        <taxon>Eukaryota</taxon>
        <taxon>Fungi</taxon>
        <taxon>Dikarya</taxon>
        <taxon>Ascomycota</taxon>
        <taxon>Pezizomycotina</taxon>
        <taxon>Sordariomycetes</taxon>
        <taxon>Sordariomycetidae</taxon>
        <taxon>Sordariales</taxon>
        <taxon>Lasiosphaeriaceae</taxon>
        <taxon>Cercophora</taxon>
    </lineage>
</organism>
<feature type="region of interest" description="Disordered" evidence="1">
    <location>
        <begin position="526"/>
        <end position="556"/>
    </location>
</feature>
<evidence type="ECO:0000313" key="3">
    <source>
        <dbReference type="Proteomes" id="UP001286456"/>
    </source>
</evidence>
<reference evidence="2" key="2">
    <citation type="submission" date="2023-06" db="EMBL/GenBank/DDBJ databases">
        <authorList>
            <consortium name="Lawrence Berkeley National Laboratory"/>
            <person name="Haridas S."/>
            <person name="Hensen N."/>
            <person name="Bonometti L."/>
            <person name="Westerberg I."/>
            <person name="Brannstrom I.O."/>
            <person name="Guillou S."/>
            <person name="Cros-Aarteil S."/>
            <person name="Calhoun S."/>
            <person name="Kuo A."/>
            <person name="Mondo S."/>
            <person name="Pangilinan J."/>
            <person name="Riley R."/>
            <person name="Labutti K."/>
            <person name="Andreopoulos B."/>
            <person name="Lipzen A."/>
            <person name="Chen C."/>
            <person name="Yanf M."/>
            <person name="Daum C."/>
            <person name="Ng V."/>
            <person name="Clum A."/>
            <person name="Steindorff A."/>
            <person name="Ohm R."/>
            <person name="Martin F."/>
            <person name="Silar P."/>
            <person name="Natvig D."/>
            <person name="Lalanne C."/>
            <person name="Gautier V."/>
            <person name="Ament-Velasquez S.L."/>
            <person name="Kruys A."/>
            <person name="Hutchinson M.I."/>
            <person name="Powell A.J."/>
            <person name="Barry K."/>
            <person name="Miller A.N."/>
            <person name="Grigoriev I.V."/>
            <person name="Debuchy R."/>
            <person name="Gladieux P."/>
            <person name="Thoren M.H."/>
            <person name="Johannesson H."/>
        </authorList>
    </citation>
    <scope>NUCLEOTIDE SEQUENCE</scope>
    <source>
        <strain evidence="2">SMH4131-1</strain>
    </source>
</reference>
<dbReference type="SUPFAM" id="SSF48371">
    <property type="entry name" value="ARM repeat"/>
    <property type="match status" value="1"/>
</dbReference>
<dbReference type="Gene3D" id="1.25.10.10">
    <property type="entry name" value="Leucine-rich Repeat Variant"/>
    <property type="match status" value="2"/>
</dbReference>
<comment type="caution">
    <text evidence="2">The sequence shown here is derived from an EMBL/GenBank/DDBJ whole genome shotgun (WGS) entry which is preliminary data.</text>
</comment>
<dbReference type="Proteomes" id="UP001286456">
    <property type="component" value="Unassembled WGS sequence"/>
</dbReference>
<dbReference type="InterPro" id="IPR040144">
    <property type="entry name" value="RAP1GDS1"/>
</dbReference>
<dbReference type="AlphaFoldDB" id="A0AAE0MHW3"/>
<gene>
    <name evidence="2" type="ORF">B0T19DRAFT_415253</name>
</gene>
<evidence type="ECO:0000313" key="2">
    <source>
        <dbReference type="EMBL" id="KAK3332298.1"/>
    </source>
</evidence>
<feature type="compositionally biased region" description="Basic and acidic residues" evidence="1">
    <location>
        <begin position="539"/>
        <end position="549"/>
    </location>
</feature>
<dbReference type="InterPro" id="IPR016024">
    <property type="entry name" value="ARM-type_fold"/>
</dbReference>
<name>A0AAE0MHW3_9PEZI</name>
<proteinExistence type="predicted"/>
<sequence>MASRSPEDIELFFKSRIGIGHVPPPSTEEEMDEYDEDAITDEEKAWRTERVKELLAEAEQVWVMGAQEELAGIAEKIADGARDASWRLPLGDSGLLAFFLTVIPDEGLTHSLKLQTLRVIGNAAADCDENRARVVQSGQLRNTIINFLDDDSLLPFVIPVIFNICVDYEPAQLHVCEVGLSKKLVNILTSSKLSTNQPAFNIAVRILELLVSQDAEPKFANPSTPALLLNLATSTTSHPTLGDFTQLCTVALAYLTYEQFQTTLLESNDFPVLQQAFYDSYTRFPTTTATCTTTPDPAVADQLKQVWNAFVTIFADISAHPSFVTIHPLDSPVVARLISWLSTPSSFSHLQTAACLSLGNLSRSETSSTALAKLVAPQLSTILSHATAIPPSPSQTTTTAPPAQLLHAALSFLKNLAIPQINKPLLGSNLFPSTLPTLWTTTATQPQVQFAAISLARQLLLNSPTNVSLICAPFPSFPSSPSPSASPSGVISNLHTLLTLSAKIDDEPSKTEIARAVCAVCRTLHSPSPSDTSILPDDADWRTKPHDKNTTTSTPRARFYAAHPSIAPTLASLLVQNRFAPLRSEALFVLALMSRSPDGARVALQALQPVEACRALVKIVTGEDGVLLEEEGEGEEKTKGDDEQVPLEGGSPATGTMMPVPHTETGLAAGLGLEPQQVDAKQPASMARMDRENGLVLTAELLREFSDVLPPRRRRVMEDMLAKGGEIVLEERKEGKTAEGQ</sequence>
<accession>A0AAE0MHW3</accession>
<keyword evidence="3" id="KW-1185">Reference proteome</keyword>
<dbReference type="GO" id="GO:0005085">
    <property type="term" value="F:guanyl-nucleotide exchange factor activity"/>
    <property type="evidence" value="ECO:0007669"/>
    <property type="project" value="InterPro"/>
</dbReference>
<dbReference type="PANTHER" id="PTHR10957">
    <property type="entry name" value="RAP1 GTPASE-GDP DISSOCIATION STIMULATOR 1"/>
    <property type="match status" value="1"/>
</dbReference>
<reference evidence="2" key="1">
    <citation type="journal article" date="2023" name="Mol. Phylogenet. Evol.">
        <title>Genome-scale phylogeny and comparative genomics of the fungal order Sordariales.</title>
        <authorList>
            <person name="Hensen N."/>
            <person name="Bonometti L."/>
            <person name="Westerberg I."/>
            <person name="Brannstrom I.O."/>
            <person name="Guillou S."/>
            <person name="Cros-Aarteil S."/>
            <person name="Calhoun S."/>
            <person name="Haridas S."/>
            <person name="Kuo A."/>
            <person name="Mondo S."/>
            <person name="Pangilinan J."/>
            <person name="Riley R."/>
            <person name="LaButti K."/>
            <person name="Andreopoulos B."/>
            <person name="Lipzen A."/>
            <person name="Chen C."/>
            <person name="Yan M."/>
            <person name="Daum C."/>
            <person name="Ng V."/>
            <person name="Clum A."/>
            <person name="Steindorff A."/>
            <person name="Ohm R.A."/>
            <person name="Martin F."/>
            <person name="Silar P."/>
            <person name="Natvig D.O."/>
            <person name="Lalanne C."/>
            <person name="Gautier V."/>
            <person name="Ament-Velasquez S.L."/>
            <person name="Kruys A."/>
            <person name="Hutchinson M.I."/>
            <person name="Powell A.J."/>
            <person name="Barry K."/>
            <person name="Miller A.N."/>
            <person name="Grigoriev I.V."/>
            <person name="Debuchy R."/>
            <person name="Gladieux P."/>
            <person name="Hiltunen Thoren M."/>
            <person name="Johannesson H."/>
        </authorList>
    </citation>
    <scope>NUCLEOTIDE SEQUENCE</scope>
    <source>
        <strain evidence="2">SMH4131-1</strain>
    </source>
</reference>
<feature type="region of interest" description="Disordered" evidence="1">
    <location>
        <begin position="628"/>
        <end position="659"/>
    </location>
</feature>
<dbReference type="EMBL" id="JAUEPO010000002">
    <property type="protein sequence ID" value="KAK3332298.1"/>
    <property type="molecule type" value="Genomic_DNA"/>
</dbReference>